<dbReference type="InterPro" id="IPR029063">
    <property type="entry name" value="SAM-dependent_MTases_sf"/>
</dbReference>
<feature type="region of interest" description="Disordered" evidence="4">
    <location>
        <begin position="1"/>
        <end position="21"/>
    </location>
</feature>
<feature type="domain" description="Methyltransferase" evidence="5">
    <location>
        <begin position="54"/>
        <end position="148"/>
    </location>
</feature>
<dbReference type="SUPFAM" id="SSF53335">
    <property type="entry name" value="S-adenosyl-L-methionine-dependent methyltransferases"/>
    <property type="match status" value="1"/>
</dbReference>
<keyword evidence="3" id="KW-0949">S-adenosyl-L-methionine</keyword>
<dbReference type="RefSeq" id="WP_091055613.1">
    <property type="nucleotide sequence ID" value="NZ_FMDM01000001.1"/>
</dbReference>
<evidence type="ECO:0000256" key="4">
    <source>
        <dbReference type="SAM" id="MobiDB-lite"/>
    </source>
</evidence>
<dbReference type="GO" id="GO:0032259">
    <property type="term" value="P:methylation"/>
    <property type="evidence" value="ECO:0007669"/>
    <property type="project" value="UniProtKB-KW"/>
</dbReference>
<name>A0A1C5GKC7_9ACTN</name>
<protein>
    <submittedName>
        <fullName evidence="6">Methyltransferase domain-containing protein</fullName>
    </submittedName>
</protein>
<keyword evidence="7" id="KW-1185">Reference proteome</keyword>
<dbReference type="Gene3D" id="3.40.50.150">
    <property type="entry name" value="Vaccinia Virus protein VP39"/>
    <property type="match status" value="1"/>
</dbReference>
<dbReference type="GO" id="GO:0008168">
    <property type="term" value="F:methyltransferase activity"/>
    <property type="evidence" value="ECO:0007669"/>
    <property type="project" value="UniProtKB-KW"/>
</dbReference>
<dbReference type="CDD" id="cd02440">
    <property type="entry name" value="AdoMet_MTases"/>
    <property type="match status" value="1"/>
</dbReference>
<accession>A0A1C5GKC7</accession>
<sequence length="220" mass="23508">MTGHHHQHQQNPPADTDPAEFWDERYGQSDRIWSGRVNPVLAEVAGALPPGTALDLGCGEGGDAIWLAGQGWRVTAVDISAVALERLTAEAARAGVADRITAVRRDVLAEGFPAGRYDLVSAQFFQSPLVLPREKVLPPAAEAVAPGGRLLVVEHGAPPPWSGLDPDDPRFASPEEILAAIGPDPDRWETERCGAARRTATGPDGHPGELVDHVVLARRR</sequence>
<evidence type="ECO:0000313" key="7">
    <source>
        <dbReference type="Proteomes" id="UP000199360"/>
    </source>
</evidence>
<evidence type="ECO:0000259" key="5">
    <source>
        <dbReference type="Pfam" id="PF13649"/>
    </source>
</evidence>
<organism evidence="6 7">
    <name type="scientific">Micromonospora humi</name>
    <dbReference type="NCBI Taxonomy" id="745366"/>
    <lineage>
        <taxon>Bacteria</taxon>
        <taxon>Bacillati</taxon>
        <taxon>Actinomycetota</taxon>
        <taxon>Actinomycetes</taxon>
        <taxon>Micromonosporales</taxon>
        <taxon>Micromonosporaceae</taxon>
        <taxon>Micromonospora</taxon>
    </lineage>
</organism>
<evidence type="ECO:0000256" key="3">
    <source>
        <dbReference type="ARBA" id="ARBA00022691"/>
    </source>
</evidence>
<proteinExistence type="predicted"/>
<dbReference type="STRING" id="745366.GA0070213_101189"/>
<dbReference type="OrthoDB" id="9786503at2"/>
<dbReference type="Proteomes" id="UP000199360">
    <property type="component" value="Unassembled WGS sequence"/>
</dbReference>
<evidence type="ECO:0000256" key="2">
    <source>
        <dbReference type="ARBA" id="ARBA00022679"/>
    </source>
</evidence>
<dbReference type="AlphaFoldDB" id="A0A1C5GKC7"/>
<dbReference type="Pfam" id="PF13649">
    <property type="entry name" value="Methyltransf_25"/>
    <property type="match status" value="1"/>
</dbReference>
<gene>
    <name evidence="6" type="ORF">GA0070213_101189</name>
</gene>
<evidence type="ECO:0000313" key="6">
    <source>
        <dbReference type="EMBL" id="SCG34202.1"/>
    </source>
</evidence>
<evidence type="ECO:0000256" key="1">
    <source>
        <dbReference type="ARBA" id="ARBA00022603"/>
    </source>
</evidence>
<reference evidence="7" key="1">
    <citation type="submission" date="2016-06" db="EMBL/GenBank/DDBJ databases">
        <authorList>
            <person name="Varghese N."/>
            <person name="Submissions Spin"/>
        </authorList>
    </citation>
    <scope>NUCLEOTIDE SEQUENCE [LARGE SCALE GENOMIC DNA]</scope>
    <source>
        <strain evidence="7">DSM 45647</strain>
    </source>
</reference>
<keyword evidence="2 6" id="KW-0808">Transferase</keyword>
<keyword evidence="1 6" id="KW-0489">Methyltransferase</keyword>
<dbReference type="InterPro" id="IPR041698">
    <property type="entry name" value="Methyltransf_25"/>
</dbReference>
<dbReference type="PANTHER" id="PTHR43464:SF19">
    <property type="entry name" value="UBIQUINONE BIOSYNTHESIS O-METHYLTRANSFERASE, MITOCHONDRIAL"/>
    <property type="match status" value="1"/>
</dbReference>
<dbReference type="EMBL" id="FMDM01000001">
    <property type="protein sequence ID" value="SCG34202.1"/>
    <property type="molecule type" value="Genomic_DNA"/>
</dbReference>
<dbReference type="PANTHER" id="PTHR43464">
    <property type="entry name" value="METHYLTRANSFERASE"/>
    <property type="match status" value="1"/>
</dbReference>